<feature type="region of interest" description="Disordered" evidence="12">
    <location>
        <begin position="869"/>
        <end position="896"/>
    </location>
</feature>
<dbReference type="InterPro" id="IPR051700">
    <property type="entry name" value="STE20_Ser-Thr_kinase"/>
</dbReference>
<feature type="compositionally biased region" description="Low complexity" evidence="12">
    <location>
        <begin position="712"/>
        <end position="728"/>
    </location>
</feature>
<accession>A0A8C4EW24</accession>
<dbReference type="Gene3D" id="1.10.510.10">
    <property type="entry name" value="Transferase(Phosphotransferase) domain 1"/>
    <property type="match status" value="1"/>
</dbReference>
<dbReference type="FunFam" id="1.10.510.10:FF:000003">
    <property type="entry name" value="TRAF2 and NCK-interacting protein kinase isoform 4"/>
    <property type="match status" value="1"/>
</dbReference>
<name>A0A8C4EW24_DICLA</name>
<dbReference type="CDD" id="cd06637">
    <property type="entry name" value="STKc_TNIK"/>
    <property type="match status" value="1"/>
</dbReference>
<evidence type="ECO:0000256" key="3">
    <source>
        <dbReference type="ARBA" id="ARBA00022527"/>
    </source>
</evidence>
<dbReference type="PROSITE" id="PS00107">
    <property type="entry name" value="PROTEIN_KINASE_ATP"/>
    <property type="match status" value="1"/>
</dbReference>
<dbReference type="PROSITE" id="PS50219">
    <property type="entry name" value="CNH"/>
    <property type="match status" value="1"/>
</dbReference>
<evidence type="ECO:0000256" key="7">
    <source>
        <dbReference type="ARBA" id="ARBA00022840"/>
    </source>
</evidence>
<keyword evidence="3" id="KW-0723">Serine/threonine-protein kinase</keyword>
<keyword evidence="7 10" id="KW-0067">ATP-binding</keyword>
<evidence type="ECO:0000256" key="6">
    <source>
        <dbReference type="ARBA" id="ARBA00022777"/>
    </source>
</evidence>
<dbReference type="FunFam" id="3.30.200.20:FF:000006">
    <property type="entry name" value="TRAF2 and NCK-interacting protein kinase isoform 4"/>
    <property type="match status" value="1"/>
</dbReference>
<dbReference type="GO" id="GO:0005829">
    <property type="term" value="C:cytosol"/>
    <property type="evidence" value="ECO:0007669"/>
    <property type="project" value="TreeGrafter"/>
</dbReference>
<keyword evidence="16" id="KW-1185">Reference proteome</keyword>
<keyword evidence="6" id="KW-0418">Kinase</keyword>
<dbReference type="PROSITE" id="PS50011">
    <property type="entry name" value="PROTEIN_KINASE_DOM"/>
    <property type="match status" value="1"/>
</dbReference>
<dbReference type="SMART" id="SM00220">
    <property type="entry name" value="S_TKc"/>
    <property type="match status" value="1"/>
</dbReference>
<feature type="region of interest" description="Disordered" evidence="12">
    <location>
        <begin position="579"/>
        <end position="737"/>
    </location>
</feature>
<evidence type="ECO:0000256" key="5">
    <source>
        <dbReference type="ARBA" id="ARBA00022741"/>
    </source>
</evidence>
<evidence type="ECO:0000256" key="9">
    <source>
        <dbReference type="ARBA" id="ARBA00048679"/>
    </source>
</evidence>
<evidence type="ECO:0000256" key="11">
    <source>
        <dbReference type="SAM" id="Coils"/>
    </source>
</evidence>
<feature type="region of interest" description="Disordered" evidence="12">
    <location>
        <begin position="754"/>
        <end position="795"/>
    </location>
</feature>
<feature type="compositionally biased region" description="Polar residues" evidence="12">
    <location>
        <begin position="549"/>
        <end position="560"/>
    </location>
</feature>
<feature type="binding site" evidence="10">
    <location>
        <position position="54"/>
    </location>
    <ligand>
        <name>ATP</name>
        <dbReference type="ChEBI" id="CHEBI:30616"/>
    </ligand>
</feature>
<feature type="domain" description="CNH" evidence="14">
    <location>
        <begin position="970"/>
        <end position="1257"/>
    </location>
</feature>
<dbReference type="InterPro" id="IPR001180">
    <property type="entry name" value="CNH_dom"/>
</dbReference>
<dbReference type="SUPFAM" id="SSF56112">
    <property type="entry name" value="Protein kinase-like (PK-like)"/>
    <property type="match status" value="1"/>
</dbReference>
<evidence type="ECO:0000256" key="2">
    <source>
        <dbReference type="ARBA" id="ARBA00012513"/>
    </source>
</evidence>
<dbReference type="Pfam" id="PF00069">
    <property type="entry name" value="Pkinase"/>
    <property type="match status" value="1"/>
</dbReference>
<comment type="similarity">
    <text evidence="1">Belongs to the protein kinase superfamily. STE Ser/Thr protein kinase family. STE20 subfamily.</text>
</comment>
<evidence type="ECO:0000259" key="14">
    <source>
        <dbReference type="PROSITE" id="PS50219"/>
    </source>
</evidence>
<evidence type="ECO:0000256" key="4">
    <source>
        <dbReference type="ARBA" id="ARBA00022679"/>
    </source>
</evidence>
<feature type="region of interest" description="Disordered" evidence="12">
    <location>
        <begin position="301"/>
        <end position="344"/>
    </location>
</feature>
<dbReference type="PROSITE" id="PS00108">
    <property type="entry name" value="PROTEIN_KINASE_ST"/>
    <property type="match status" value="1"/>
</dbReference>
<evidence type="ECO:0000313" key="15">
    <source>
        <dbReference type="Ensembl" id="ENSDLAP00005023996.2"/>
    </source>
</evidence>
<sequence length="1283" mass="145141">MASDSPARSLDEIDLSALRDPAGIFELVELVGNGTYGQVYKGRHVKTGQLAAIKVMDVTGDEEEEIKAEINMLKKYSHHRNIATYYGAFVKKNPPGMDDQLWLVMEFCGAGSVTDLIKNTKGNSLKEEWIAYVCREILRGLTHLHQHKVIHRDIKGQNVLLTENAEVKLVDFGVSAQLDRTVGRRNTFIGTPYWMAPEVIACDENPDATYDFKSDLWSLGITAIEMAEGAPPLCDMHPMRALFLIPRNPAPRLKSKKWSKKFQSFIDSCLVKSHSQRPSTEQLLKHPFIRDLPNERQVRIQLKDHIDRTKKRRGERDETEYEYSGSEEEDEERDIGEPSSIINIPGESTLRRDFLRLQLANKERSELIRRQQLEQQQNEEHKRQLLAERQKRIEEQKEQRRRLEEVTLLFYLLRYVKQQQYEYIRRQLEEEQRQLEILQQQLLQEQALLLEYKRKQIEEQRQAERLQRQLQQERAYLVSLQQQQQEPQRPPQDKKQLYHYKDQAPGSNDKPAWAKEVEEHYKMNRQTSPALQHKVSNRISDPSLPPRSESFSSGGIQQARTPPMHRSVEPQMAHLVQVKSHGLSGSQSLYDPHGVSSSSASPSPSRPPMPRQNSDPTSDTPPPPPLSRLAPPLDKLDRSSWLRQDDDMPPKVSACPDVPQRTTSISPALVRKHSPGNGPGLGPRAGAHLIRASNPDLRRTDVSMETPLKRTSSGSSSSSSTPSSQGGSNERVSDSPCRPAVLQDLTALAKELRELRQGEETSRPPVKVTDYSSSSEDSHSSEDEEGEGGANDGSVAVSDIPRIITPAHSSFLPPSHDLSITASLHSSPPLSLFFQKHRERRRSSTASNGFPGNANLFPGNANLPDLVQQSTSPLVSPGDASGAQYGMGSSGGSKASFTPFVDPRVYGTSPTDDDDNISASALFADELLKHEQEQARLNEARKISVVNVNPTNIRPHSDTPEIRKYKKRFNSEILCAALWGVNLLVGTENGLMLLDRSGQGKVYNLINRRRFQQMDVLEGLNVLVTISGKKNKLRVYYLSWLRNRILHNDPEVEKKQGWITVGELEGCVHYKVVKYERIKFLVIALKNSVEIYAWAPKPYHKFMAFKSFTDLQHRPQLVDLTVEEGQRLKVIYGSSVGFHVIDVDSGNPYDIYIPSHIQGQVTPHAIVVLPKTDGMEMLLCYEDEGVYVNTYGRITKDVVLQWGEMPTSVAYIHSNQIMGWGEKAIEIRSVETGHLDGVFMHKRAQRLKFLSERNDKVFFASVRSGGSSQVFFMTLNRSSMMNW</sequence>
<dbReference type="Ensembl" id="ENSDLAT00005025668.2">
    <property type="protein sequence ID" value="ENSDLAP00005023996.2"/>
    <property type="gene ID" value="ENSDLAG00005010108.2"/>
</dbReference>
<comment type="catalytic activity">
    <reaction evidence="8">
        <text>L-threonyl-[protein] + ATP = O-phospho-L-threonyl-[protein] + ADP + H(+)</text>
        <dbReference type="Rhea" id="RHEA:46608"/>
        <dbReference type="Rhea" id="RHEA-COMP:11060"/>
        <dbReference type="Rhea" id="RHEA-COMP:11605"/>
        <dbReference type="ChEBI" id="CHEBI:15378"/>
        <dbReference type="ChEBI" id="CHEBI:30013"/>
        <dbReference type="ChEBI" id="CHEBI:30616"/>
        <dbReference type="ChEBI" id="CHEBI:61977"/>
        <dbReference type="ChEBI" id="CHEBI:456216"/>
        <dbReference type="EC" id="2.7.11.1"/>
    </reaction>
</comment>
<dbReference type="SMART" id="SM00036">
    <property type="entry name" value="CNH"/>
    <property type="match status" value="1"/>
</dbReference>
<evidence type="ECO:0000256" key="8">
    <source>
        <dbReference type="ARBA" id="ARBA00047899"/>
    </source>
</evidence>
<dbReference type="GeneTree" id="ENSGT00950000183196"/>
<comment type="catalytic activity">
    <reaction evidence="9">
        <text>L-seryl-[protein] + ATP = O-phospho-L-seryl-[protein] + ADP + H(+)</text>
        <dbReference type="Rhea" id="RHEA:17989"/>
        <dbReference type="Rhea" id="RHEA-COMP:9863"/>
        <dbReference type="Rhea" id="RHEA-COMP:11604"/>
        <dbReference type="ChEBI" id="CHEBI:15378"/>
        <dbReference type="ChEBI" id="CHEBI:29999"/>
        <dbReference type="ChEBI" id="CHEBI:30616"/>
        <dbReference type="ChEBI" id="CHEBI:83421"/>
        <dbReference type="ChEBI" id="CHEBI:456216"/>
        <dbReference type="EC" id="2.7.11.1"/>
    </reaction>
</comment>
<evidence type="ECO:0000256" key="1">
    <source>
        <dbReference type="ARBA" id="ARBA00008874"/>
    </source>
</evidence>
<dbReference type="Gene3D" id="3.30.200.20">
    <property type="entry name" value="Phosphorylase Kinase, domain 1"/>
    <property type="match status" value="1"/>
</dbReference>
<feature type="compositionally biased region" description="Basic and acidic residues" evidence="12">
    <location>
        <begin position="634"/>
        <end position="649"/>
    </location>
</feature>
<dbReference type="PANTHER" id="PTHR47096">
    <property type="entry name" value="MISSHAPEN LIKE KINASE 1"/>
    <property type="match status" value="1"/>
</dbReference>
<organism evidence="15 16">
    <name type="scientific">Dicentrarchus labrax</name>
    <name type="common">European seabass</name>
    <name type="synonym">Morone labrax</name>
    <dbReference type="NCBI Taxonomy" id="13489"/>
    <lineage>
        <taxon>Eukaryota</taxon>
        <taxon>Metazoa</taxon>
        <taxon>Chordata</taxon>
        <taxon>Craniata</taxon>
        <taxon>Vertebrata</taxon>
        <taxon>Euteleostomi</taxon>
        <taxon>Actinopterygii</taxon>
        <taxon>Neopterygii</taxon>
        <taxon>Teleostei</taxon>
        <taxon>Neoteleostei</taxon>
        <taxon>Acanthomorphata</taxon>
        <taxon>Eupercaria</taxon>
        <taxon>Moronidae</taxon>
        <taxon>Dicentrarchus</taxon>
    </lineage>
</organism>
<dbReference type="InterPro" id="IPR017441">
    <property type="entry name" value="Protein_kinase_ATP_BS"/>
</dbReference>
<reference evidence="15" key="1">
    <citation type="submission" date="2025-08" db="UniProtKB">
        <authorList>
            <consortium name="Ensembl"/>
        </authorList>
    </citation>
    <scope>IDENTIFICATION</scope>
</reference>
<protein>
    <recommendedName>
        <fullName evidence="2">non-specific serine/threonine protein kinase</fullName>
        <ecNumber evidence="2">2.7.11.1</ecNumber>
    </recommendedName>
</protein>
<evidence type="ECO:0000313" key="16">
    <source>
        <dbReference type="Proteomes" id="UP000694389"/>
    </source>
</evidence>
<feature type="region of interest" description="Disordered" evidence="12">
    <location>
        <begin position="838"/>
        <end position="857"/>
    </location>
</feature>
<keyword evidence="5 10" id="KW-0547">Nucleotide-binding</keyword>
<keyword evidence="4" id="KW-0808">Transferase</keyword>
<dbReference type="Proteomes" id="UP000694389">
    <property type="component" value="Unassembled WGS sequence"/>
</dbReference>
<feature type="compositionally biased region" description="Acidic residues" evidence="12">
    <location>
        <begin position="317"/>
        <end position="334"/>
    </location>
</feature>
<feature type="coiled-coil region" evidence="11">
    <location>
        <begin position="364"/>
        <end position="483"/>
    </location>
</feature>
<dbReference type="InterPro" id="IPR000719">
    <property type="entry name" value="Prot_kinase_dom"/>
</dbReference>
<dbReference type="GO" id="GO:0005524">
    <property type="term" value="F:ATP binding"/>
    <property type="evidence" value="ECO:0007669"/>
    <property type="project" value="UniProtKB-UniRule"/>
</dbReference>
<dbReference type="GO" id="GO:0004674">
    <property type="term" value="F:protein serine/threonine kinase activity"/>
    <property type="evidence" value="ECO:0007669"/>
    <property type="project" value="UniProtKB-KW"/>
</dbReference>
<dbReference type="PANTHER" id="PTHR47096:SF1">
    <property type="entry name" value="MISSHAPEN LIKE KINASE 1"/>
    <property type="match status" value="1"/>
</dbReference>
<gene>
    <name evidence="15" type="primary">tnikb</name>
</gene>
<proteinExistence type="inferred from homology"/>
<dbReference type="Pfam" id="PF00780">
    <property type="entry name" value="CNH"/>
    <property type="match status" value="1"/>
</dbReference>
<keyword evidence="11" id="KW-0175">Coiled coil</keyword>
<dbReference type="InterPro" id="IPR008271">
    <property type="entry name" value="Ser/Thr_kinase_AS"/>
</dbReference>
<evidence type="ECO:0000259" key="13">
    <source>
        <dbReference type="PROSITE" id="PS50011"/>
    </source>
</evidence>
<reference evidence="15" key="2">
    <citation type="submission" date="2025-09" db="UniProtKB">
        <authorList>
            <consortium name="Ensembl"/>
        </authorList>
    </citation>
    <scope>IDENTIFICATION</scope>
</reference>
<feature type="region of interest" description="Disordered" evidence="12">
    <location>
        <begin position="525"/>
        <end position="566"/>
    </location>
</feature>
<evidence type="ECO:0000256" key="12">
    <source>
        <dbReference type="SAM" id="MobiDB-lite"/>
    </source>
</evidence>
<dbReference type="InterPro" id="IPR011009">
    <property type="entry name" value="Kinase-like_dom_sf"/>
</dbReference>
<evidence type="ECO:0000256" key="10">
    <source>
        <dbReference type="PROSITE-ProRule" id="PRU10141"/>
    </source>
</evidence>
<dbReference type="EC" id="2.7.11.1" evidence="2"/>
<feature type="domain" description="Protein kinase" evidence="13">
    <location>
        <begin position="25"/>
        <end position="289"/>
    </location>
</feature>